<proteinExistence type="predicted"/>
<evidence type="ECO:0000259" key="3">
    <source>
        <dbReference type="Pfam" id="PF23395"/>
    </source>
</evidence>
<dbReference type="eggNOG" id="ENOG502RXCE">
    <property type="taxonomic scope" value="Eukaryota"/>
</dbReference>
<accession>C9S5K8</accession>
<dbReference type="InterPro" id="IPR057559">
    <property type="entry name" value="SAM_6"/>
</dbReference>
<feature type="domain" description="SAM-like" evidence="3">
    <location>
        <begin position="714"/>
        <end position="780"/>
    </location>
</feature>
<dbReference type="Pfam" id="PF23394">
    <property type="entry name" value="DUF7102"/>
    <property type="match status" value="1"/>
</dbReference>
<sequence>MSATLTSSITHEPDSMAIYHAILRTVRYDLRQTGHITDSRASTGHLASLSAMLPLVEEVDEADLADVCLPAPCLRETVLPDESIVDLVNSCSQNATNKDLQILAEDAITYSSRVIKDLELPLLPSNHDQDFKDFLKKYSPGSRPNPIHTSILPHEPVDEHKDESMTFPRKAYATLAHLEEQLMTENIEPDVCDTTCISEALENYDGGGLSLSIIMSELAILQVRMPFLSSSGTDCYEKGSNRVATPLLLPPEGGEGLQPPILEQPDPDNFVPTARNTLHSHIEHTKGARNTFIHPAIGHNPQAQVYPKGLASQSHHTTGQVQQQLEQDKPRNPDSLIRLPVPKLDFSIPNPSRASTGCSTSMFESVRHDWKTFPDAWPQDLERERQLRWTPFSLKDAEINVFESISDYEDTLVTLSRSSPEPSKEYATYDAGSLKIYQHAKNAVINANLSSREESPAVQPVRQATPLNLPAPPADNLLELARKRKADRLRYEKVVPQNKRLRESHQPHGKYKDILLAENEPGALSKMLSNYLALIDHPQQRAKGPDILRVSGNTFTAGVEMLDRDFSMPCQRISSLASASSEDEVSALSYEADLSISASTGIVVTTLLQVRQRPLPGSADSRSQLRKRINNVAPLYERLVVLVWKDGKDDASAGAPLSPAEAAAYSEFVKQNAMLRGTKIEPVYVGGGPRHLVARTIAKVRQYVTCDKQHLLREEETDWEVFFRQAGMNIYAAQVLAASLRDDFGDQGLERFLEMPREERTEHFQELLGGGAVLGRMCARLDKRQASKHGDEAEWRS</sequence>
<feature type="domain" description="DUF7102" evidence="2">
    <location>
        <begin position="558"/>
        <end position="704"/>
    </location>
</feature>
<evidence type="ECO:0000256" key="1">
    <source>
        <dbReference type="SAM" id="MobiDB-lite"/>
    </source>
</evidence>
<dbReference type="OMA" id="MTENIEP"/>
<evidence type="ECO:0000259" key="2">
    <source>
        <dbReference type="Pfam" id="PF23394"/>
    </source>
</evidence>
<keyword evidence="5" id="KW-1185">Reference proteome</keyword>
<dbReference type="OrthoDB" id="4851147at2759"/>
<organism evidence="5">
    <name type="scientific">Verticillium alfalfae (strain VaMs.102 / ATCC MYA-4576 / FGSC 10136)</name>
    <name type="common">Verticillium wilt of alfalfa</name>
    <name type="synonym">Verticillium albo-atrum</name>
    <dbReference type="NCBI Taxonomy" id="526221"/>
    <lineage>
        <taxon>Eukaryota</taxon>
        <taxon>Fungi</taxon>
        <taxon>Dikarya</taxon>
        <taxon>Ascomycota</taxon>
        <taxon>Pezizomycotina</taxon>
        <taxon>Sordariomycetes</taxon>
        <taxon>Hypocreomycetidae</taxon>
        <taxon>Glomerellales</taxon>
        <taxon>Plectosphaerellaceae</taxon>
        <taxon>Verticillium</taxon>
    </lineage>
</organism>
<dbReference type="KEGG" id="val:VDBG_01181"/>
<reference evidence="5" key="1">
    <citation type="journal article" date="2011" name="PLoS Pathog.">
        <title>Comparative genomics yields insights into niche adaptation of plant vascular wilt pathogens.</title>
        <authorList>
            <person name="Klosterman S.J."/>
            <person name="Subbarao K.V."/>
            <person name="Kang S."/>
            <person name="Veronese P."/>
            <person name="Gold S.E."/>
            <person name="Thomma B.P.H.J."/>
            <person name="Chen Z."/>
            <person name="Henrissat B."/>
            <person name="Lee Y.-H."/>
            <person name="Park J."/>
            <person name="Garcia-Pedrajas M.D."/>
            <person name="Barbara D.J."/>
            <person name="Anchieta A."/>
            <person name="de Jonge R."/>
            <person name="Santhanam P."/>
            <person name="Maruthachalam K."/>
            <person name="Atallah Z."/>
            <person name="Amyotte S.G."/>
            <person name="Paz Z."/>
            <person name="Inderbitzin P."/>
            <person name="Hayes R.J."/>
            <person name="Heiman D.I."/>
            <person name="Young S."/>
            <person name="Zeng Q."/>
            <person name="Engels R."/>
            <person name="Galagan J."/>
            <person name="Cuomo C.A."/>
            <person name="Dobinson K.F."/>
            <person name="Ma L.-J."/>
        </authorList>
    </citation>
    <scope>NUCLEOTIDE SEQUENCE [LARGE SCALE GENOMIC DNA]</scope>
    <source>
        <strain evidence="5">VaMs.102 / ATCC MYA-4576 / FGSC 10136</strain>
    </source>
</reference>
<evidence type="ECO:0000313" key="5">
    <source>
        <dbReference type="Proteomes" id="UP000008698"/>
    </source>
</evidence>
<protein>
    <submittedName>
        <fullName evidence="4">Uncharacterized protein</fullName>
    </submittedName>
</protein>
<feature type="compositionally biased region" description="Polar residues" evidence="1">
    <location>
        <begin position="311"/>
        <end position="325"/>
    </location>
</feature>
<dbReference type="RefSeq" id="XP_003009498.1">
    <property type="nucleotide sequence ID" value="XM_003009452.1"/>
</dbReference>
<gene>
    <name evidence="4" type="ORF">VDBG_01181</name>
</gene>
<dbReference type="HOGENOM" id="CLU_352737_0_0_1"/>
<feature type="region of interest" description="Disordered" evidence="1">
    <location>
        <begin position="309"/>
        <end position="337"/>
    </location>
</feature>
<dbReference type="EMBL" id="DS985214">
    <property type="protein sequence ID" value="EEY15072.1"/>
    <property type="molecule type" value="Genomic_DNA"/>
</dbReference>
<name>C9S5K8_VERA1</name>
<dbReference type="Pfam" id="PF23395">
    <property type="entry name" value="SAM_6"/>
    <property type="match status" value="1"/>
</dbReference>
<dbReference type="AlphaFoldDB" id="C9S5K8"/>
<dbReference type="InterPro" id="IPR055528">
    <property type="entry name" value="DUF7102"/>
</dbReference>
<dbReference type="Proteomes" id="UP000008698">
    <property type="component" value="Unassembled WGS sequence"/>
</dbReference>
<evidence type="ECO:0000313" key="4">
    <source>
        <dbReference type="EMBL" id="EEY15072.1"/>
    </source>
</evidence>
<dbReference type="GeneID" id="9531083"/>